<comment type="caution">
    <text evidence="1">The sequence shown here is derived from an EMBL/GenBank/DDBJ whole genome shotgun (WGS) entry which is preliminary data.</text>
</comment>
<dbReference type="GO" id="GO:0008289">
    <property type="term" value="F:lipid binding"/>
    <property type="evidence" value="ECO:0007669"/>
    <property type="project" value="InterPro"/>
</dbReference>
<sequence>MLVLLLQATCQPIGFDIESPTLADAAMRVFVTKQGIERYCTRNIKNAIGTIQGSLSAIEVNYAVAGIGIQLKNGRIIEIELNNMSIFLHSSSSTIKVSDVLMNIIFELKLEQKTYPYLYDTGTMQLEISDFTISTLATVEIPDECKNKYKIATRQTIVSVDDFKIQFKSNYEVLLNSISVFLTSYLKDLLNGSLGQDMGQKLMDALMKLLIEQTYLPRMSYTQFVGTDQRYFNGLEIGENFIMVNSTGQRCLYQHPNAEHCKGNLDEKVTTPLTYFTNHHVQYQIEKLAFNSGFKLYLEEERKIGNIIIKNITLVKFHNTGAKVEVKLDVDGTTHTLTYLEPVVFGLQRIKDNVDFGRFGVRLTNLISETTLTPAQRKSLADYFDSSYPMYDIAYASALGVSAKRAEVVYLDANWIHIGSFIE</sequence>
<dbReference type="KEGG" id="ssao:94302400"/>
<accession>A0A9P8RU64</accession>
<dbReference type="Proteomes" id="UP000018208">
    <property type="component" value="Unassembled WGS sequence"/>
</dbReference>
<name>A0A9P8RU64_9EUKA</name>
<dbReference type="Gene3D" id="3.15.10.10">
    <property type="entry name" value="Bactericidal permeability-increasing protein, domain 1"/>
    <property type="match status" value="1"/>
</dbReference>
<dbReference type="InterPro" id="IPR017943">
    <property type="entry name" value="Bactericidal_perm-incr_a/b_dom"/>
</dbReference>
<evidence type="ECO:0000313" key="2">
    <source>
        <dbReference type="Proteomes" id="UP000018208"/>
    </source>
</evidence>
<reference evidence="1 2" key="1">
    <citation type="journal article" date="2014" name="PLoS Genet.">
        <title>The Genome of Spironucleus salmonicida Highlights a Fish Pathogen Adapted to Fluctuating Environments.</title>
        <authorList>
            <person name="Xu F."/>
            <person name="Jerlstrom-Hultqvist J."/>
            <person name="Einarsson E."/>
            <person name="Astvaldsson A."/>
            <person name="Svard S.G."/>
            <person name="Andersson J.O."/>
        </authorList>
    </citation>
    <scope>NUCLEOTIDE SEQUENCE [LARGE SCALE GENOMIC DNA]</scope>
    <source>
        <strain evidence="1 2">ATCC 50377</strain>
    </source>
</reference>
<dbReference type="SUPFAM" id="SSF55394">
    <property type="entry name" value="Bactericidal permeability-increasing protein, BPI"/>
    <property type="match status" value="1"/>
</dbReference>
<dbReference type="AlphaFoldDB" id="A0A9P8RU64"/>
<protein>
    <recommendedName>
        <fullName evidence="3">BPI-like protein</fullName>
    </recommendedName>
</protein>
<organism evidence="1 2">
    <name type="scientific">Spironucleus salmonicida</name>
    <dbReference type="NCBI Taxonomy" id="348837"/>
    <lineage>
        <taxon>Eukaryota</taxon>
        <taxon>Metamonada</taxon>
        <taxon>Diplomonadida</taxon>
        <taxon>Hexamitidae</taxon>
        <taxon>Hexamitinae</taxon>
        <taxon>Spironucleus</taxon>
    </lineage>
</organism>
<evidence type="ECO:0000313" key="1">
    <source>
        <dbReference type="EMBL" id="KAH0569432.1"/>
    </source>
</evidence>
<evidence type="ECO:0008006" key="3">
    <source>
        <dbReference type="Google" id="ProtNLM"/>
    </source>
</evidence>
<proteinExistence type="predicted"/>
<gene>
    <name evidence="1" type="ORF">SS50377_28377</name>
</gene>
<dbReference type="EMBL" id="AUWU02000009">
    <property type="protein sequence ID" value="KAH0569432.1"/>
    <property type="molecule type" value="Genomic_DNA"/>
</dbReference>
<dbReference type="GeneID" id="94302400"/>
<keyword evidence="2" id="KW-1185">Reference proteome</keyword>
<dbReference type="RefSeq" id="XP_067760205.1">
    <property type="nucleotide sequence ID" value="XM_067912148.1"/>
</dbReference>